<dbReference type="GO" id="GO:0006352">
    <property type="term" value="P:DNA-templated transcription initiation"/>
    <property type="evidence" value="ECO:0007669"/>
    <property type="project" value="InterPro"/>
</dbReference>
<dbReference type="Gene3D" id="1.10.10.10">
    <property type="entry name" value="Winged helix-like DNA-binding domain superfamily/Winged helix DNA-binding domain"/>
    <property type="match status" value="1"/>
</dbReference>
<dbReference type="PANTHER" id="PTHR43133">
    <property type="entry name" value="RNA POLYMERASE ECF-TYPE SIGMA FACTO"/>
    <property type="match status" value="1"/>
</dbReference>
<dbReference type="InterPro" id="IPR014284">
    <property type="entry name" value="RNA_pol_sigma-70_dom"/>
</dbReference>
<evidence type="ECO:0000256" key="1">
    <source>
        <dbReference type="ARBA" id="ARBA00010641"/>
    </source>
</evidence>
<keyword evidence="5" id="KW-0804">Transcription</keyword>
<keyword evidence="3" id="KW-0731">Sigma factor</keyword>
<comment type="similarity">
    <text evidence="1">Belongs to the sigma-70 factor family. ECF subfamily.</text>
</comment>
<dbReference type="InterPro" id="IPR036388">
    <property type="entry name" value="WH-like_DNA-bd_sf"/>
</dbReference>
<evidence type="ECO:0000259" key="6">
    <source>
        <dbReference type="Pfam" id="PF04542"/>
    </source>
</evidence>
<dbReference type="NCBIfam" id="TIGR02937">
    <property type="entry name" value="sigma70-ECF"/>
    <property type="match status" value="1"/>
</dbReference>
<sequence length="201" mass="21694">MNGAGDAGTAAEPYHEAVAGDVDGDHELVGRARKGDQAAWDEIVGRHGSRVWAVARAHRLNSADAEDVFQVTFLRLVTHIETIRDPGRVGAWLATTARHECLRILRRAGRAVPSGDSEILDAADPLLPPLEANLLADERQAALHAGLARLSEQCQRLLRVLMADPEPSYEEVGRALGMPIGSIGPTRGRCLKHLKRELGGI</sequence>
<accession>A0A6J4H8Z2</accession>
<dbReference type="GO" id="GO:0016987">
    <property type="term" value="F:sigma factor activity"/>
    <property type="evidence" value="ECO:0007669"/>
    <property type="project" value="UniProtKB-KW"/>
</dbReference>
<dbReference type="Pfam" id="PF04542">
    <property type="entry name" value="Sigma70_r2"/>
    <property type="match status" value="1"/>
</dbReference>
<organism evidence="7">
    <name type="scientific">uncultured Acidimicrobiales bacterium</name>
    <dbReference type="NCBI Taxonomy" id="310071"/>
    <lineage>
        <taxon>Bacteria</taxon>
        <taxon>Bacillati</taxon>
        <taxon>Actinomycetota</taxon>
        <taxon>Acidimicrobiia</taxon>
        <taxon>Acidimicrobiales</taxon>
        <taxon>environmental samples</taxon>
    </lineage>
</organism>
<reference evidence="7" key="1">
    <citation type="submission" date="2020-02" db="EMBL/GenBank/DDBJ databases">
        <authorList>
            <person name="Meier V. D."/>
        </authorList>
    </citation>
    <scope>NUCLEOTIDE SEQUENCE</scope>
    <source>
        <strain evidence="7">AVDCRST_MAG10</strain>
    </source>
</reference>
<dbReference type="PANTHER" id="PTHR43133:SF8">
    <property type="entry name" value="RNA POLYMERASE SIGMA FACTOR HI_1459-RELATED"/>
    <property type="match status" value="1"/>
</dbReference>
<keyword evidence="2" id="KW-0805">Transcription regulation</keyword>
<keyword evidence="4" id="KW-0238">DNA-binding</keyword>
<feature type="domain" description="RNA polymerase sigma-70 region 2" evidence="6">
    <location>
        <begin position="44"/>
        <end position="110"/>
    </location>
</feature>
<dbReference type="InterPro" id="IPR013325">
    <property type="entry name" value="RNA_pol_sigma_r2"/>
</dbReference>
<dbReference type="AlphaFoldDB" id="A0A6J4H8Z2"/>
<dbReference type="SUPFAM" id="SSF88946">
    <property type="entry name" value="Sigma2 domain of RNA polymerase sigma factors"/>
    <property type="match status" value="1"/>
</dbReference>
<protein>
    <submittedName>
        <fullName evidence="7">Putative RNA polymerase sigma factor</fullName>
    </submittedName>
</protein>
<name>A0A6J4H8Z2_9ACTN</name>
<dbReference type="Gene3D" id="1.10.1740.10">
    <property type="match status" value="1"/>
</dbReference>
<evidence type="ECO:0000256" key="3">
    <source>
        <dbReference type="ARBA" id="ARBA00023082"/>
    </source>
</evidence>
<evidence type="ECO:0000313" key="7">
    <source>
        <dbReference type="EMBL" id="CAA9218231.1"/>
    </source>
</evidence>
<evidence type="ECO:0000256" key="5">
    <source>
        <dbReference type="ARBA" id="ARBA00023163"/>
    </source>
</evidence>
<evidence type="ECO:0000256" key="2">
    <source>
        <dbReference type="ARBA" id="ARBA00023015"/>
    </source>
</evidence>
<dbReference type="SUPFAM" id="SSF88659">
    <property type="entry name" value="Sigma3 and sigma4 domains of RNA polymerase sigma factors"/>
    <property type="match status" value="1"/>
</dbReference>
<proteinExistence type="inferred from homology"/>
<dbReference type="GO" id="GO:0003677">
    <property type="term" value="F:DNA binding"/>
    <property type="evidence" value="ECO:0007669"/>
    <property type="project" value="UniProtKB-KW"/>
</dbReference>
<dbReference type="EMBL" id="CADCTB010000034">
    <property type="protein sequence ID" value="CAA9218231.1"/>
    <property type="molecule type" value="Genomic_DNA"/>
</dbReference>
<evidence type="ECO:0000256" key="4">
    <source>
        <dbReference type="ARBA" id="ARBA00023125"/>
    </source>
</evidence>
<dbReference type="InterPro" id="IPR039425">
    <property type="entry name" value="RNA_pol_sigma-70-like"/>
</dbReference>
<gene>
    <name evidence="7" type="ORF">AVDCRST_MAG10-514</name>
</gene>
<dbReference type="InterPro" id="IPR007627">
    <property type="entry name" value="RNA_pol_sigma70_r2"/>
</dbReference>
<dbReference type="InterPro" id="IPR013324">
    <property type="entry name" value="RNA_pol_sigma_r3/r4-like"/>
</dbReference>